<comment type="catalytic activity">
    <reaction evidence="16">
        <text>a short-chain 2,3-saturated fatty acyl-CoA + oxidized [electron-transfer flavoprotein] + H(+) = a short-chain (2E)-enoyl-CoA + reduced [electron-transfer flavoprotein]</text>
        <dbReference type="Rhea" id="RHEA:47196"/>
        <dbReference type="Rhea" id="RHEA-COMP:10685"/>
        <dbReference type="Rhea" id="RHEA-COMP:10686"/>
        <dbReference type="ChEBI" id="CHEBI:15378"/>
        <dbReference type="ChEBI" id="CHEBI:57692"/>
        <dbReference type="ChEBI" id="CHEBI:58307"/>
        <dbReference type="ChEBI" id="CHEBI:87487"/>
        <dbReference type="ChEBI" id="CHEBI:87488"/>
        <dbReference type="EC" id="1.3.8.1"/>
    </reaction>
</comment>
<evidence type="ECO:0000256" key="7">
    <source>
        <dbReference type="ARBA" id="ARBA00012046"/>
    </source>
</evidence>
<comment type="catalytic activity">
    <reaction evidence="14">
        <text>hexanoyl-CoA + oxidized [electron-transfer flavoprotein] + H(+) = (2E)-hexenoyl-CoA + reduced [electron-transfer flavoprotein]</text>
        <dbReference type="Rhea" id="RHEA:43464"/>
        <dbReference type="Rhea" id="RHEA-COMP:10685"/>
        <dbReference type="Rhea" id="RHEA-COMP:10686"/>
        <dbReference type="ChEBI" id="CHEBI:15378"/>
        <dbReference type="ChEBI" id="CHEBI:57692"/>
        <dbReference type="ChEBI" id="CHEBI:58307"/>
        <dbReference type="ChEBI" id="CHEBI:62077"/>
        <dbReference type="ChEBI" id="CHEBI:62620"/>
    </reaction>
</comment>
<dbReference type="SUPFAM" id="SSF47203">
    <property type="entry name" value="Acyl-CoA dehydrogenase C-terminal domain-like"/>
    <property type="match status" value="1"/>
</dbReference>
<dbReference type="InterPro" id="IPR009100">
    <property type="entry name" value="AcylCoA_DH/oxidase_NM_dom_sf"/>
</dbReference>
<evidence type="ECO:0000256" key="15">
    <source>
        <dbReference type="ARBA" id="ARBA00049247"/>
    </source>
</evidence>
<comment type="catalytic activity">
    <reaction evidence="18">
        <text>butanoyl-CoA + oxidized [electron-transfer flavoprotein] + H(+) = (2E)-butenoyl-CoA + reduced [electron-transfer flavoprotein]</text>
        <dbReference type="Rhea" id="RHEA:24004"/>
        <dbReference type="Rhea" id="RHEA-COMP:10685"/>
        <dbReference type="Rhea" id="RHEA-COMP:10686"/>
        <dbReference type="ChEBI" id="CHEBI:15378"/>
        <dbReference type="ChEBI" id="CHEBI:57332"/>
        <dbReference type="ChEBI" id="CHEBI:57371"/>
        <dbReference type="ChEBI" id="CHEBI:57692"/>
        <dbReference type="ChEBI" id="CHEBI:58307"/>
    </reaction>
</comment>
<evidence type="ECO:0000256" key="1">
    <source>
        <dbReference type="ARBA" id="ARBA00001974"/>
    </source>
</evidence>
<evidence type="ECO:0000256" key="9">
    <source>
        <dbReference type="ARBA" id="ARBA00022827"/>
    </source>
</evidence>
<dbReference type="EC" id="1.3.8.7" evidence="5"/>
<dbReference type="AlphaFoldDB" id="A0A4S8QD37"/>
<dbReference type="PANTHER" id="PTHR42803:SF1">
    <property type="entry name" value="BROAD-SPECIFICITY LINEAR ACYL-COA DEHYDROGENASE FADE5"/>
    <property type="match status" value="1"/>
</dbReference>
<evidence type="ECO:0000256" key="26">
    <source>
        <dbReference type="ARBA" id="ARBA00077336"/>
    </source>
</evidence>
<dbReference type="InterPro" id="IPR025878">
    <property type="entry name" value="Acyl-CoA_dh-like_C_dom"/>
</dbReference>
<name>A0A4S8QD37_9ACTN</name>
<dbReference type="Gene3D" id="2.40.110.20">
    <property type="match status" value="1"/>
</dbReference>
<dbReference type="EC" id="1.3.8.1" evidence="7"/>
<dbReference type="RefSeq" id="WP_136534484.1">
    <property type="nucleotide sequence ID" value="NZ_STGY01000042.1"/>
</dbReference>
<keyword evidence="11 27" id="KW-0560">Oxidoreductase</keyword>
<dbReference type="OrthoDB" id="9807883at2"/>
<reference evidence="31 32" key="2">
    <citation type="submission" date="2019-05" db="EMBL/GenBank/DDBJ databases">
        <title>Glycomyces buryatensis sp. nov.</title>
        <authorList>
            <person name="Nikitina E."/>
        </authorList>
    </citation>
    <scope>NUCLEOTIDE SEQUENCE [LARGE SCALE GENOMIC DNA]</scope>
    <source>
        <strain evidence="31 32">18</strain>
    </source>
</reference>
<feature type="domain" description="Acyl-CoA oxidase/dehydrogenase middle" evidence="29">
    <location>
        <begin position="162"/>
        <end position="274"/>
    </location>
</feature>
<reference evidence="32" key="1">
    <citation type="submission" date="2019-04" db="EMBL/GenBank/DDBJ databases">
        <title>Nocardioides xinjiangensis sp. nov.</title>
        <authorList>
            <person name="Liu S."/>
        </authorList>
    </citation>
    <scope>NUCLEOTIDE SEQUENCE [LARGE SCALE GENOMIC DNA]</scope>
    <source>
        <strain evidence="32">18</strain>
    </source>
</reference>
<gene>
    <name evidence="31" type="ORF">FAB82_10430</name>
</gene>
<evidence type="ECO:0000256" key="24">
    <source>
        <dbReference type="ARBA" id="ARBA00075470"/>
    </source>
</evidence>
<evidence type="ECO:0000256" key="20">
    <source>
        <dbReference type="ARBA" id="ARBA00050877"/>
    </source>
</evidence>
<dbReference type="PANTHER" id="PTHR42803">
    <property type="entry name" value="ACYL-COA DEHYDROGENASE"/>
    <property type="match status" value="1"/>
</dbReference>
<sequence>MTHFRHNLRDLEFNLFEVFGADQILDHEAYGDLDVETSREILSELARLSESELASSYVEGDRNPPVYDPAAHTVSLPESFKKSYRAFMEAEYWRLDLPEALGGTVAPRMLWWSMAELVLGANPALWMYAAGTSFAHSVYVEGTDEQKEWAKLFIDKQWGATMVLTEPDAGSDVGAGLTKAYKQPDGSWHIEGVKRFITSGDQDMTDNIIHYVLARPVGEEGVGGPGTKGLSLFIVPKYEFDPATGELGERNGVYATNIEKKMGLKVSATAELTFGEKTPAKGWLLGEKHEGIRQMFLIIEYARMMVGTKAIAALSTGYLNALDYAKSRVQGADLLQSTDKTAPRVPIIRHPDVRRSLLMQKSYTEGLRALVSYTGYWQDKSRLAEYDGDDDGAETAKKVNDLLLPLVKGCGSERAYDLLSSESLQTFGGSGYLQDYPLEQYVRDAKIDTLYEGTTAIQSLDFLFRKIIKDNGEALMVVAGEIMQSTEDGHEDLAEVRGKVQRALGDVQGILEALQPALMGPMEGQPRELYKAGLHSRRLLLAVGDLMVGWLLLRQAEVAQAKLDSAADNPGADDDFYRGKVAGAKFFAREVLPRLTADRKIVEAAELTAMDMPDEAF</sequence>
<evidence type="ECO:0000256" key="12">
    <source>
        <dbReference type="ARBA" id="ARBA00023098"/>
    </source>
</evidence>
<dbReference type="Pfam" id="PF00441">
    <property type="entry name" value="Acyl-CoA_dh_1"/>
    <property type="match status" value="1"/>
</dbReference>
<dbReference type="GO" id="GO:0070991">
    <property type="term" value="F:medium-chain fatty acyl-CoA dehydrogenase activity"/>
    <property type="evidence" value="ECO:0007669"/>
    <property type="project" value="UniProtKB-EC"/>
</dbReference>
<evidence type="ECO:0000256" key="21">
    <source>
        <dbReference type="ARBA" id="ARBA00052387"/>
    </source>
</evidence>
<comment type="similarity">
    <text evidence="3 27">Belongs to the acyl-CoA dehydrogenase family.</text>
</comment>
<evidence type="ECO:0000256" key="17">
    <source>
        <dbReference type="ARBA" id="ARBA00050336"/>
    </source>
</evidence>
<dbReference type="InterPro" id="IPR009075">
    <property type="entry name" value="AcylCo_DH/oxidase_C"/>
</dbReference>
<comment type="subunit">
    <text evidence="4">Homodimer.</text>
</comment>
<feature type="domain" description="Acetyl-CoA dehydrogenase-like C-terminal" evidence="30">
    <location>
        <begin position="480"/>
        <end position="613"/>
    </location>
</feature>
<dbReference type="FunFam" id="2.40.110.20:FF:000001">
    <property type="entry name" value="Acyl-CoA dehydrogenase AidB"/>
    <property type="match status" value="1"/>
</dbReference>
<evidence type="ECO:0000256" key="3">
    <source>
        <dbReference type="ARBA" id="ARBA00009347"/>
    </source>
</evidence>
<comment type="catalytic activity">
    <reaction evidence="20">
        <text>octadecanoyl-CoA + oxidized [electron-transfer flavoprotein] + H(+) = (2E)-octadecenoyl-CoA + reduced [electron-transfer flavoprotein]</text>
        <dbReference type="Rhea" id="RHEA:47240"/>
        <dbReference type="Rhea" id="RHEA-COMP:10685"/>
        <dbReference type="Rhea" id="RHEA-COMP:10686"/>
        <dbReference type="ChEBI" id="CHEBI:15378"/>
        <dbReference type="ChEBI" id="CHEBI:57394"/>
        <dbReference type="ChEBI" id="CHEBI:57692"/>
        <dbReference type="ChEBI" id="CHEBI:58307"/>
        <dbReference type="ChEBI" id="CHEBI:71412"/>
    </reaction>
</comment>
<proteinExistence type="inferred from homology"/>
<evidence type="ECO:0000259" key="30">
    <source>
        <dbReference type="Pfam" id="PF12806"/>
    </source>
</evidence>
<protein>
    <recommendedName>
        <fullName evidence="23">Broad-specificity linear acyl-CoA dehydrogenase FadE5</fullName>
        <ecNumber evidence="7">1.3.8.1</ecNumber>
        <ecNumber evidence="5">1.3.8.7</ecNumber>
        <ecNumber evidence="6">1.3.8.8</ecNumber>
    </recommendedName>
    <alternativeName>
        <fullName evidence="25">Long-chain-acyl-CoA dehydrogenase</fullName>
    </alternativeName>
    <alternativeName>
        <fullName evidence="26">Medium-chain-acyl-CoA dehydrogenase</fullName>
    </alternativeName>
    <alternativeName>
        <fullName evidence="24">Short-chain-acyl-CoA dehydrogenase</fullName>
    </alternativeName>
</protein>
<keyword evidence="32" id="KW-1185">Reference proteome</keyword>
<keyword evidence="9 27" id="KW-0274">FAD</keyword>
<keyword evidence="12" id="KW-0443">Lipid metabolism</keyword>
<evidence type="ECO:0000256" key="6">
    <source>
        <dbReference type="ARBA" id="ARBA00012040"/>
    </source>
</evidence>
<evidence type="ECO:0000256" key="14">
    <source>
        <dbReference type="ARBA" id="ARBA00048375"/>
    </source>
</evidence>
<comment type="catalytic activity">
    <reaction evidence="13">
        <text>a medium-chain 2,3-saturated fatty acyl-CoA + oxidized [electron-transfer flavoprotein] + H(+) = a medium-chain (2E)-enoyl-CoA + reduced [electron-transfer flavoprotein]</text>
        <dbReference type="Rhea" id="RHEA:14477"/>
        <dbReference type="Rhea" id="RHEA-COMP:10685"/>
        <dbReference type="Rhea" id="RHEA-COMP:10686"/>
        <dbReference type="ChEBI" id="CHEBI:15378"/>
        <dbReference type="ChEBI" id="CHEBI:57692"/>
        <dbReference type="ChEBI" id="CHEBI:58307"/>
        <dbReference type="ChEBI" id="CHEBI:83723"/>
        <dbReference type="ChEBI" id="CHEBI:83726"/>
        <dbReference type="EC" id="1.3.8.7"/>
    </reaction>
</comment>
<evidence type="ECO:0000256" key="13">
    <source>
        <dbReference type="ARBA" id="ARBA00047882"/>
    </source>
</evidence>
<comment type="caution">
    <text evidence="31">The sequence shown here is derived from an EMBL/GenBank/DDBJ whole genome shotgun (WGS) entry which is preliminary data.</text>
</comment>
<feature type="domain" description="Acyl-CoA dehydrogenase/oxidase C-terminal" evidence="28">
    <location>
        <begin position="290"/>
        <end position="459"/>
    </location>
</feature>
<dbReference type="EMBL" id="STGY01000042">
    <property type="protein sequence ID" value="THV41521.1"/>
    <property type="molecule type" value="Genomic_DNA"/>
</dbReference>
<dbReference type="SUPFAM" id="SSF56645">
    <property type="entry name" value="Acyl-CoA dehydrogenase NM domain-like"/>
    <property type="match status" value="1"/>
</dbReference>
<dbReference type="Pfam" id="PF12806">
    <property type="entry name" value="Acyl-CoA_dh_C"/>
    <property type="match status" value="1"/>
</dbReference>
<evidence type="ECO:0000256" key="19">
    <source>
        <dbReference type="ARBA" id="ARBA00050703"/>
    </source>
</evidence>
<evidence type="ECO:0000256" key="10">
    <source>
        <dbReference type="ARBA" id="ARBA00022832"/>
    </source>
</evidence>
<evidence type="ECO:0000256" key="2">
    <source>
        <dbReference type="ARBA" id="ARBA00004872"/>
    </source>
</evidence>
<comment type="catalytic activity">
    <reaction evidence="21">
        <text>oxidized [electron-transfer flavoprotein] + hexadecanoyl-CoA + H(+) = (2E)-hexadecenoyl-CoA + reduced [electron-transfer flavoprotein]</text>
        <dbReference type="Rhea" id="RHEA:43448"/>
        <dbReference type="Rhea" id="RHEA-COMP:10685"/>
        <dbReference type="Rhea" id="RHEA-COMP:10686"/>
        <dbReference type="ChEBI" id="CHEBI:15378"/>
        <dbReference type="ChEBI" id="CHEBI:57379"/>
        <dbReference type="ChEBI" id="CHEBI:57692"/>
        <dbReference type="ChEBI" id="CHEBI:58307"/>
        <dbReference type="ChEBI" id="CHEBI:61526"/>
    </reaction>
</comment>
<dbReference type="GO" id="GO:0016937">
    <property type="term" value="F:short-chain fatty acyl-CoA dehydrogenase activity"/>
    <property type="evidence" value="ECO:0007669"/>
    <property type="project" value="UniProtKB-EC"/>
</dbReference>
<evidence type="ECO:0000313" key="31">
    <source>
        <dbReference type="EMBL" id="THV41521.1"/>
    </source>
</evidence>
<dbReference type="InterPro" id="IPR036250">
    <property type="entry name" value="AcylCo_DH-like_C"/>
</dbReference>
<organism evidence="31 32">
    <name type="scientific">Glycomyces buryatensis</name>
    <dbReference type="NCBI Taxonomy" id="2570927"/>
    <lineage>
        <taxon>Bacteria</taxon>
        <taxon>Bacillati</taxon>
        <taxon>Actinomycetota</taxon>
        <taxon>Actinomycetes</taxon>
        <taxon>Glycomycetales</taxon>
        <taxon>Glycomycetaceae</taxon>
        <taxon>Glycomyces</taxon>
    </lineage>
</organism>
<evidence type="ECO:0000256" key="22">
    <source>
        <dbReference type="ARBA" id="ARBA00054301"/>
    </source>
</evidence>
<evidence type="ECO:0000256" key="18">
    <source>
        <dbReference type="ARBA" id="ARBA00050695"/>
    </source>
</evidence>
<comment type="catalytic activity">
    <reaction evidence="17">
        <text>dodecanoyl-CoA + oxidized [electron-transfer flavoprotein] + H(+) = (2E)-dodecenoyl-CoA + reduced [electron-transfer flavoprotein]</text>
        <dbReference type="Rhea" id="RHEA:47296"/>
        <dbReference type="Rhea" id="RHEA-COMP:10685"/>
        <dbReference type="Rhea" id="RHEA-COMP:10686"/>
        <dbReference type="ChEBI" id="CHEBI:15378"/>
        <dbReference type="ChEBI" id="CHEBI:57330"/>
        <dbReference type="ChEBI" id="CHEBI:57375"/>
        <dbReference type="ChEBI" id="CHEBI:57692"/>
        <dbReference type="ChEBI" id="CHEBI:58307"/>
    </reaction>
</comment>
<evidence type="ECO:0000259" key="29">
    <source>
        <dbReference type="Pfam" id="PF02770"/>
    </source>
</evidence>
<comment type="pathway">
    <text evidence="2">Lipid metabolism; fatty acid metabolism.</text>
</comment>
<dbReference type="InterPro" id="IPR006091">
    <property type="entry name" value="Acyl-CoA_Oxase/DH_mid-dom"/>
</dbReference>
<evidence type="ECO:0000256" key="23">
    <source>
        <dbReference type="ARBA" id="ARBA00069359"/>
    </source>
</evidence>
<dbReference type="Proteomes" id="UP000308760">
    <property type="component" value="Unassembled WGS sequence"/>
</dbReference>
<evidence type="ECO:0000256" key="11">
    <source>
        <dbReference type="ARBA" id="ARBA00023002"/>
    </source>
</evidence>
<dbReference type="GO" id="GO:0006631">
    <property type="term" value="P:fatty acid metabolic process"/>
    <property type="evidence" value="ECO:0007669"/>
    <property type="project" value="UniProtKB-KW"/>
</dbReference>
<accession>A0A4S8QD37</accession>
<comment type="catalytic activity">
    <reaction evidence="15">
        <text>a long-chain 2,3-saturated fatty acyl-CoA + oxidized [electron-transfer flavoprotein] + H(+) = a long-chain (2E)-enoyl-CoA + reduced [electron-transfer flavoprotein]</text>
        <dbReference type="Rhea" id="RHEA:17721"/>
        <dbReference type="Rhea" id="RHEA-COMP:10685"/>
        <dbReference type="Rhea" id="RHEA-COMP:10686"/>
        <dbReference type="ChEBI" id="CHEBI:15378"/>
        <dbReference type="ChEBI" id="CHEBI:57692"/>
        <dbReference type="ChEBI" id="CHEBI:58307"/>
        <dbReference type="ChEBI" id="CHEBI:83721"/>
        <dbReference type="ChEBI" id="CHEBI:83727"/>
        <dbReference type="EC" id="1.3.8.8"/>
    </reaction>
</comment>
<dbReference type="Gene3D" id="1.20.140.10">
    <property type="entry name" value="Butyryl-CoA Dehydrogenase, subunit A, domain 3"/>
    <property type="match status" value="1"/>
</dbReference>
<comment type="function">
    <text evidence="22">Acyl-CoA dehydrogenase that exhibits broad specificity for linear acyl-CoA substrates, with a preference for long-chain substrates.</text>
</comment>
<comment type="cofactor">
    <cofactor evidence="1 27">
        <name>FAD</name>
        <dbReference type="ChEBI" id="CHEBI:57692"/>
    </cofactor>
</comment>
<keyword evidence="8 27" id="KW-0285">Flavoprotein</keyword>
<evidence type="ECO:0000313" key="32">
    <source>
        <dbReference type="Proteomes" id="UP000308760"/>
    </source>
</evidence>
<dbReference type="GO" id="GO:0004466">
    <property type="term" value="F:long-chain fatty acyl-CoA dehydrogenase activity"/>
    <property type="evidence" value="ECO:0007669"/>
    <property type="project" value="UniProtKB-EC"/>
</dbReference>
<evidence type="ECO:0000256" key="27">
    <source>
        <dbReference type="RuleBase" id="RU362125"/>
    </source>
</evidence>
<evidence type="ECO:0000256" key="25">
    <source>
        <dbReference type="ARBA" id="ARBA00077090"/>
    </source>
</evidence>
<evidence type="ECO:0000256" key="4">
    <source>
        <dbReference type="ARBA" id="ARBA00011738"/>
    </source>
</evidence>
<keyword evidence="10" id="KW-0276">Fatty acid metabolism</keyword>
<dbReference type="GO" id="GO:0005886">
    <property type="term" value="C:plasma membrane"/>
    <property type="evidence" value="ECO:0007669"/>
    <property type="project" value="TreeGrafter"/>
</dbReference>
<evidence type="ECO:0000256" key="5">
    <source>
        <dbReference type="ARBA" id="ARBA00012033"/>
    </source>
</evidence>
<evidence type="ECO:0000256" key="16">
    <source>
        <dbReference type="ARBA" id="ARBA00050315"/>
    </source>
</evidence>
<evidence type="ECO:0000259" key="28">
    <source>
        <dbReference type="Pfam" id="PF00441"/>
    </source>
</evidence>
<dbReference type="InterPro" id="IPR052166">
    <property type="entry name" value="Diverse_Acyl-CoA_DH"/>
</dbReference>
<dbReference type="EC" id="1.3.8.8" evidence="6"/>
<comment type="catalytic activity">
    <reaction evidence="19">
        <text>decanoyl-CoA + oxidized [electron-transfer flavoprotein] + H(+) = (2E)-decenoyl-CoA + reduced [electron-transfer flavoprotein]</text>
        <dbReference type="Rhea" id="RHEA:48176"/>
        <dbReference type="Rhea" id="RHEA-COMP:10685"/>
        <dbReference type="Rhea" id="RHEA-COMP:10686"/>
        <dbReference type="ChEBI" id="CHEBI:15378"/>
        <dbReference type="ChEBI" id="CHEBI:57692"/>
        <dbReference type="ChEBI" id="CHEBI:58307"/>
        <dbReference type="ChEBI" id="CHEBI:61406"/>
        <dbReference type="ChEBI" id="CHEBI:61430"/>
    </reaction>
</comment>
<dbReference type="Pfam" id="PF02770">
    <property type="entry name" value="Acyl-CoA_dh_M"/>
    <property type="match status" value="1"/>
</dbReference>
<evidence type="ECO:0000256" key="8">
    <source>
        <dbReference type="ARBA" id="ARBA00022630"/>
    </source>
</evidence>
<dbReference type="FunFam" id="1.20.140.10:FF:000016">
    <property type="entry name" value="Acyl-CoA dehydrogenase FadE5"/>
    <property type="match status" value="1"/>
</dbReference>